<reference evidence="2" key="1">
    <citation type="submission" date="2022-08" db="EMBL/GenBank/DDBJ databases">
        <title>Draft genome sequencing of Roseisolibacter agri AW1220.</title>
        <authorList>
            <person name="Tobiishi Y."/>
            <person name="Tonouchi A."/>
        </authorList>
    </citation>
    <scope>NUCLEOTIDE SEQUENCE</scope>
    <source>
        <strain evidence="2">AW1220</strain>
    </source>
</reference>
<proteinExistence type="predicted"/>
<dbReference type="EMBL" id="BRXS01000007">
    <property type="protein sequence ID" value="GLC27952.1"/>
    <property type="molecule type" value="Genomic_DNA"/>
</dbReference>
<comment type="caution">
    <text evidence="2">The sequence shown here is derived from an EMBL/GenBank/DDBJ whole genome shotgun (WGS) entry which is preliminary data.</text>
</comment>
<feature type="chain" id="PRO_5041217412" description="Outer membrane protein beta-barrel domain-containing protein" evidence="1">
    <location>
        <begin position="31"/>
        <end position="237"/>
    </location>
</feature>
<evidence type="ECO:0000256" key="1">
    <source>
        <dbReference type="SAM" id="SignalP"/>
    </source>
</evidence>
<evidence type="ECO:0000313" key="2">
    <source>
        <dbReference type="EMBL" id="GLC27952.1"/>
    </source>
</evidence>
<accession>A0AA37QAX3</accession>
<dbReference type="Proteomes" id="UP001161325">
    <property type="component" value="Unassembled WGS sequence"/>
</dbReference>
<evidence type="ECO:0008006" key="4">
    <source>
        <dbReference type="Google" id="ProtNLM"/>
    </source>
</evidence>
<dbReference type="AlphaFoldDB" id="A0AA37QAX3"/>
<gene>
    <name evidence="2" type="ORF">rosag_44650</name>
</gene>
<evidence type="ECO:0000313" key="3">
    <source>
        <dbReference type="Proteomes" id="UP001161325"/>
    </source>
</evidence>
<keyword evidence="3" id="KW-1185">Reference proteome</keyword>
<feature type="signal peptide" evidence="1">
    <location>
        <begin position="1"/>
        <end position="30"/>
    </location>
</feature>
<name>A0AA37QAX3_9BACT</name>
<protein>
    <recommendedName>
        <fullName evidence="4">Outer membrane protein beta-barrel domain-containing protein</fullName>
    </recommendedName>
</protein>
<dbReference type="RefSeq" id="WP_284352379.1">
    <property type="nucleotide sequence ID" value="NZ_BRXS01000007.1"/>
</dbReference>
<organism evidence="2 3">
    <name type="scientific">Roseisolibacter agri</name>
    <dbReference type="NCBI Taxonomy" id="2014610"/>
    <lineage>
        <taxon>Bacteria</taxon>
        <taxon>Pseudomonadati</taxon>
        <taxon>Gemmatimonadota</taxon>
        <taxon>Gemmatimonadia</taxon>
        <taxon>Gemmatimonadales</taxon>
        <taxon>Gemmatimonadaceae</taxon>
        <taxon>Roseisolibacter</taxon>
    </lineage>
</organism>
<keyword evidence="1" id="KW-0732">Signal</keyword>
<sequence length="237" mass="24499">MTQIRLLPRTRLSACLLAAAVLLPAAHASAQTCTGAASFNTHPVRVGGVLGTGDDLTTIGADLLFGQAAGPFGGVGVSLDDFDDIDESATTIQGTLGYQVPIGTPTRRRAPTAEFCPIATLGYRLGPDFTSAGVDIENRTLLASAGFSIGAPVGLSTAVNLVPFGGLRLIYTRNSLSPENSDLETTDTDSYGALDLGAGLTFNDRFTVRPAVTVPIGLEGADSRFSLLFALHFGGPR</sequence>